<name>A0AA40X3C4_9GAMM</name>
<dbReference type="PROSITE" id="PS51349">
    <property type="entry name" value="FMN_HYDROXY_ACID_DH_2"/>
    <property type="match status" value="1"/>
</dbReference>
<dbReference type="PROSITE" id="PS00557">
    <property type="entry name" value="FMN_HYDROXY_ACID_DH_1"/>
    <property type="match status" value="1"/>
</dbReference>
<feature type="binding site" evidence="7">
    <location>
        <begin position="334"/>
        <end position="338"/>
    </location>
    <ligand>
        <name>FMN</name>
        <dbReference type="ChEBI" id="CHEBI:58210"/>
    </ligand>
</feature>
<feature type="binding site" evidence="7">
    <location>
        <position position="306"/>
    </location>
    <ligand>
        <name>glyoxylate</name>
        <dbReference type="ChEBI" id="CHEBI:36655"/>
    </ligand>
</feature>
<dbReference type="RefSeq" id="WP_194978306.1">
    <property type="nucleotide sequence ID" value="NZ_JADMKS010000006.1"/>
</dbReference>
<dbReference type="InterPro" id="IPR012133">
    <property type="entry name" value="Alpha-hydoxy_acid_DH_FMN"/>
</dbReference>
<feature type="binding site" evidence="7">
    <location>
        <position position="301"/>
    </location>
    <ligand>
        <name>FMN</name>
        <dbReference type="ChEBI" id="CHEBI:58210"/>
    </ligand>
</feature>
<feature type="binding site" evidence="7">
    <location>
        <position position="186"/>
    </location>
    <ligand>
        <name>FMN</name>
        <dbReference type="ChEBI" id="CHEBI:58210"/>
    </ligand>
</feature>
<keyword evidence="2 7" id="KW-0285">Flavoprotein</keyword>
<dbReference type="PANTHER" id="PTHR10578">
    <property type="entry name" value="S -2-HYDROXY-ACID OXIDASE-RELATED"/>
    <property type="match status" value="1"/>
</dbReference>
<protein>
    <submittedName>
        <fullName evidence="9">Alpha-hydroxy-acid oxidizing protein</fullName>
    </submittedName>
</protein>
<evidence type="ECO:0000313" key="9">
    <source>
        <dbReference type="EMBL" id="MBF6637938.1"/>
    </source>
</evidence>
<dbReference type="Pfam" id="PF01070">
    <property type="entry name" value="FMN_dh"/>
    <property type="match status" value="1"/>
</dbReference>
<feature type="binding site" evidence="7">
    <location>
        <position position="279"/>
    </location>
    <ligand>
        <name>FMN</name>
        <dbReference type="ChEBI" id="CHEBI:58210"/>
    </ligand>
</feature>
<feature type="binding site" evidence="7">
    <location>
        <position position="188"/>
    </location>
    <ligand>
        <name>glyoxylate</name>
        <dbReference type="ChEBI" id="CHEBI:36655"/>
    </ligand>
</feature>
<dbReference type="AlphaFoldDB" id="A0AA40X3C4"/>
<evidence type="ECO:0000256" key="7">
    <source>
        <dbReference type="PIRSR" id="PIRSR000138-2"/>
    </source>
</evidence>
<evidence type="ECO:0000256" key="1">
    <source>
        <dbReference type="ARBA" id="ARBA00001917"/>
    </source>
</evidence>
<feature type="binding site" evidence="7">
    <location>
        <position position="303"/>
    </location>
    <ligand>
        <name>glyoxylate</name>
        <dbReference type="ChEBI" id="CHEBI:36655"/>
    </ligand>
</feature>
<evidence type="ECO:0000256" key="2">
    <source>
        <dbReference type="ARBA" id="ARBA00022630"/>
    </source>
</evidence>
<evidence type="ECO:0000256" key="5">
    <source>
        <dbReference type="ARBA" id="ARBA00024042"/>
    </source>
</evidence>
<dbReference type="InterPro" id="IPR037396">
    <property type="entry name" value="FMN_HAD"/>
</dbReference>
<feature type="binding site" evidence="7">
    <location>
        <begin position="136"/>
        <end position="138"/>
    </location>
    <ligand>
        <name>FMN</name>
        <dbReference type="ChEBI" id="CHEBI:58210"/>
    </ligand>
</feature>
<dbReference type="InterPro" id="IPR013785">
    <property type="entry name" value="Aldolase_TIM"/>
</dbReference>
<evidence type="ECO:0000256" key="3">
    <source>
        <dbReference type="ARBA" id="ARBA00022643"/>
    </source>
</evidence>
<proteinExistence type="inferred from homology"/>
<gene>
    <name evidence="9" type="ORF">ITX54_14845</name>
</gene>
<dbReference type="EMBL" id="JADMKS010000006">
    <property type="protein sequence ID" value="MBF6637938.1"/>
    <property type="molecule type" value="Genomic_DNA"/>
</dbReference>
<dbReference type="FunFam" id="3.20.20.70:FF:000029">
    <property type="entry name" value="L-lactate dehydrogenase"/>
    <property type="match status" value="1"/>
</dbReference>
<reference evidence="9" key="1">
    <citation type="submission" date="2020-11" db="EMBL/GenBank/DDBJ databases">
        <authorList>
            <person name="Lee S.D."/>
        </authorList>
    </citation>
    <scope>NUCLEOTIDE SEQUENCE</scope>
    <source>
        <strain evidence="9">SAP-2</strain>
    </source>
</reference>
<comment type="caution">
    <text evidence="9">The sequence shown here is derived from an EMBL/GenBank/DDBJ whole genome shotgun (WGS) entry which is preliminary data.</text>
</comment>
<dbReference type="PIRSF" id="PIRSF000138">
    <property type="entry name" value="Al-hdrx_acd_dh"/>
    <property type="match status" value="1"/>
</dbReference>
<dbReference type="Gene3D" id="3.20.20.70">
    <property type="entry name" value="Aldolase class I"/>
    <property type="match status" value="1"/>
</dbReference>
<evidence type="ECO:0000256" key="6">
    <source>
        <dbReference type="PIRSR" id="PIRSR000138-1"/>
    </source>
</evidence>
<dbReference type="InterPro" id="IPR000262">
    <property type="entry name" value="FMN-dep_DH"/>
</dbReference>
<dbReference type="Proteomes" id="UP000705283">
    <property type="component" value="Unassembled WGS sequence"/>
</dbReference>
<evidence type="ECO:0000259" key="8">
    <source>
        <dbReference type="PROSITE" id="PS51349"/>
    </source>
</evidence>
<dbReference type="PROSITE" id="PS51318">
    <property type="entry name" value="TAT"/>
    <property type="match status" value="1"/>
</dbReference>
<feature type="binding site" evidence="7">
    <location>
        <begin position="357"/>
        <end position="358"/>
    </location>
    <ligand>
        <name>FMN</name>
        <dbReference type="ChEBI" id="CHEBI:58210"/>
    </ligand>
</feature>
<dbReference type="InterPro" id="IPR006311">
    <property type="entry name" value="TAT_signal"/>
</dbReference>
<organism evidence="9 10">
    <name type="scientific">Rouxiella silvae</name>
    <dbReference type="NCBI Taxonomy" id="1646373"/>
    <lineage>
        <taxon>Bacteria</taxon>
        <taxon>Pseudomonadati</taxon>
        <taxon>Pseudomonadota</taxon>
        <taxon>Gammaproteobacteria</taxon>
        <taxon>Enterobacterales</taxon>
        <taxon>Yersiniaceae</taxon>
        <taxon>Rouxiella</taxon>
    </lineage>
</organism>
<reference evidence="9" key="2">
    <citation type="submission" date="2022-09" db="EMBL/GenBank/DDBJ databases">
        <title>Rouxiella aceris sp. nov., isolated from tree sap and emended description of the genus Rhouxiella.</title>
        <authorList>
            <person name="Kim I.S."/>
        </authorList>
    </citation>
    <scope>NUCLEOTIDE SEQUENCE</scope>
    <source>
        <strain evidence="9">SAP-2</strain>
    </source>
</reference>
<evidence type="ECO:0000313" key="10">
    <source>
        <dbReference type="Proteomes" id="UP000705283"/>
    </source>
</evidence>
<comment type="cofactor">
    <cofactor evidence="1">
        <name>FMN</name>
        <dbReference type="ChEBI" id="CHEBI:58210"/>
    </cofactor>
</comment>
<dbReference type="PANTHER" id="PTHR10578:SF107">
    <property type="entry name" value="2-HYDROXYACID OXIDASE 1"/>
    <property type="match status" value="1"/>
</dbReference>
<sequence length="404" mass="42568">MINEKRRRLLMSIAARSAVTAFGGAGLVRKAFAAPLSPKAELPHAIYTGGYKAGTEVKSLQLNDLIEIEQMAAQVIPKGGFGYISGGAGDEWTLRANRTSFDTRQIIPRVLTGKSMPDMHTTILGVPLASPIMVPPIGSHGLAHITAEAGTAKGAAAAGTLMACSTVSTLTLEQVAAASTGPKWFQLYMLQDVGYSRELLHRAKAAGYKAIVLTVDTTATGNREADARNNFKFPLQFGNLDIRGSGGDIHQLNSAFAMKMDPKIIEFIIKETGLPVIVKGIESPIDAKIAIAAGASAIQVSNHGGRQLDGSPATFTVLPAVAKAVNGRVPVIFDSGIRRGQDVFKAIASGADVVGLGRPVIYGLALGGWMGVQSVFEQINRELSMVMQLAGAQTVEDIKHTQLA</sequence>
<feature type="domain" description="FMN hydroxy acid dehydrogenase" evidence="8">
    <location>
        <begin position="57"/>
        <end position="404"/>
    </location>
</feature>
<evidence type="ECO:0000256" key="4">
    <source>
        <dbReference type="ARBA" id="ARBA00023002"/>
    </source>
</evidence>
<dbReference type="SUPFAM" id="SSF51395">
    <property type="entry name" value="FMN-linked oxidoreductases"/>
    <property type="match status" value="1"/>
</dbReference>
<accession>A0AA40X3C4</accession>
<dbReference type="GO" id="GO:0010181">
    <property type="term" value="F:FMN binding"/>
    <property type="evidence" value="ECO:0007669"/>
    <property type="project" value="InterPro"/>
</dbReference>
<feature type="binding site" evidence="7">
    <location>
        <position position="214"/>
    </location>
    <ligand>
        <name>FMN</name>
        <dbReference type="ChEBI" id="CHEBI:58210"/>
    </ligand>
</feature>
<keyword evidence="3 7" id="KW-0288">FMN</keyword>
<feature type="active site" description="Proton acceptor" evidence="6">
    <location>
        <position position="303"/>
    </location>
</feature>
<dbReference type="InterPro" id="IPR008259">
    <property type="entry name" value="FMN_hydac_DH_AS"/>
</dbReference>
<feature type="binding site" evidence="7">
    <location>
        <position position="83"/>
    </location>
    <ligand>
        <name>glyoxylate</name>
        <dbReference type="ChEBI" id="CHEBI:36655"/>
    </ligand>
</feature>
<keyword evidence="4" id="KW-0560">Oxidoreductase</keyword>
<feature type="binding site" evidence="7">
    <location>
        <position position="165"/>
    </location>
    <ligand>
        <name>FMN</name>
        <dbReference type="ChEBI" id="CHEBI:58210"/>
    </ligand>
</feature>
<dbReference type="GO" id="GO:0016614">
    <property type="term" value="F:oxidoreductase activity, acting on CH-OH group of donors"/>
    <property type="evidence" value="ECO:0007669"/>
    <property type="project" value="UniProtKB-ARBA"/>
</dbReference>
<comment type="similarity">
    <text evidence="5">Belongs to the FMN-dependent alpha-hydroxy acid dehydrogenase family.</text>
</comment>
<feature type="binding site" evidence="7">
    <location>
        <position position="223"/>
    </location>
    <ligand>
        <name>glyoxylate</name>
        <dbReference type="ChEBI" id="CHEBI:36655"/>
    </ligand>
</feature>